<evidence type="ECO:0008006" key="3">
    <source>
        <dbReference type="Google" id="ProtNLM"/>
    </source>
</evidence>
<keyword evidence="1" id="KW-0812">Transmembrane</keyword>
<feature type="transmembrane region" description="Helical" evidence="1">
    <location>
        <begin position="123"/>
        <end position="143"/>
    </location>
</feature>
<feature type="transmembrane region" description="Helical" evidence="1">
    <location>
        <begin position="62"/>
        <end position="86"/>
    </location>
</feature>
<reference evidence="2" key="1">
    <citation type="journal article" date="2008" name="BMC Genomics">
        <title>A conifer genomics resource of 200,000 spruce (Picea spp.) ESTs and 6,464 high-quality, sequence-finished full-length cDNAs for Sitka spruce (Picea sitchensis).</title>
        <authorList>
            <person name="Ralph S.G."/>
            <person name="Chun H.J."/>
            <person name="Kolosova N."/>
            <person name="Cooper D."/>
            <person name="Oddy C."/>
            <person name="Ritland C.E."/>
            <person name="Kirkpatrick R."/>
            <person name="Moore R."/>
            <person name="Barber S."/>
            <person name="Holt R.A."/>
            <person name="Jones S.J."/>
            <person name="Marra M.A."/>
            <person name="Douglas C.J."/>
            <person name="Ritland K."/>
            <person name="Bohlmann J."/>
        </authorList>
    </citation>
    <scope>NUCLEOTIDE SEQUENCE</scope>
    <source>
        <tissue evidence="2">Green portion of the leader tissue</tissue>
    </source>
</reference>
<protein>
    <recommendedName>
        <fullName evidence="3">PGG domain-containing protein</fullName>
    </recommendedName>
</protein>
<accession>A9NVW3</accession>
<organism evidence="2">
    <name type="scientific">Picea sitchensis</name>
    <name type="common">Sitka spruce</name>
    <name type="synonym">Pinus sitchensis</name>
    <dbReference type="NCBI Taxonomy" id="3332"/>
    <lineage>
        <taxon>Eukaryota</taxon>
        <taxon>Viridiplantae</taxon>
        <taxon>Streptophyta</taxon>
        <taxon>Embryophyta</taxon>
        <taxon>Tracheophyta</taxon>
        <taxon>Spermatophyta</taxon>
        <taxon>Pinopsida</taxon>
        <taxon>Pinidae</taxon>
        <taxon>Conifers I</taxon>
        <taxon>Pinales</taxon>
        <taxon>Pinaceae</taxon>
        <taxon>Picea</taxon>
    </lineage>
</organism>
<keyword evidence="1" id="KW-1133">Transmembrane helix</keyword>
<sequence>MPSLVFDKCCGCIDLKTGCFIIGYLELVAEIILSLLILILLVGGSVGVASNKDDAQALGAGMLAIAVILLLVLALLLAFTITLLVGLHKNKRGHVKAYLIYSAIFLVLTVIMFFASFSQTITASNVISNLLGIALHAYFFLVIRSQYHKMDDANKGAIYNTA</sequence>
<dbReference type="EMBL" id="EF085469">
    <property type="protein sequence ID" value="ABK24774.1"/>
    <property type="molecule type" value="mRNA"/>
</dbReference>
<dbReference type="AlphaFoldDB" id="A9NVW3"/>
<feature type="transmembrane region" description="Helical" evidence="1">
    <location>
        <begin position="98"/>
        <end position="117"/>
    </location>
</feature>
<dbReference type="PANTHER" id="PTHR36694:SF11">
    <property type="entry name" value="LP21121P-RELATED"/>
    <property type="match status" value="1"/>
</dbReference>
<evidence type="ECO:0000256" key="1">
    <source>
        <dbReference type="SAM" id="Phobius"/>
    </source>
</evidence>
<name>A9NVW3_PICSI</name>
<feature type="transmembrane region" description="Helical" evidence="1">
    <location>
        <begin position="21"/>
        <end position="42"/>
    </location>
</feature>
<keyword evidence="1" id="KW-0472">Membrane</keyword>
<dbReference type="PANTHER" id="PTHR36694">
    <property type="entry name" value="PASIFLORA 1, ISOFORM A-RELATED"/>
    <property type="match status" value="1"/>
</dbReference>
<evidence type="ECO:0000313" key="2">
    <source>
        <dbReference type="EMBL" id="ABK24774.1"/>
    </source>
</evidence>
<proteinExistence type="evidence at transcript level"/>